<dbReference type="Proteomes" id="UP000264310">
    <property type="component" value="Unassembled WGS sequence"/>
</dbReference>
<comment type="caution">
    <text evidence="1">The sequence shown here is derived from an EMBL/GenBank/DDBJ whole genome shotgun (WGS) entry which is preliminary data.</text>
</comment>
<organism evidence="1 2">
    <name type="scientific">Fulvimarina endophytica</name>
    <dbReference type="NCBI Taxonomy" id="2293836"/>
    <lineage>
        <taxon>Bacteria</taxon>
        <taxon>Pseudomonadati</taxon>
        <taxon>Pseudomonadota</taxon>
        <taxon>Alphaproteobacteria</taxon>
        <taxon>Hyphomicrobiales</taxon>
        <taxon>Aurantimonadaceae</taxon>
        <taxon>Fulvimarina</taxon>
    </lineage>
</organism>
<sequence>MIFSLFGRKGEEPALPKELGPLGIPIGGALELDLLSLEADTVGGTPGMRLPEGGTFICAAFGEARLDADTMLSRYYDEEDRMLQVLSRSGRFGDAIDDLSIYHPWDSVVPAGSGEWERWTGRDGLVGQSRYDADGILFERYWGEGEERAELVEFVEDVDDGRDKRAIHQTCMLYFRPLGRTREMLLINVERDLSAGSSRQGGSIEFLLGYGLGAADVRRV</sequence>
<proteinExistence type="predicted"/>
<evidence type="ECO:0000313" key="1">
    <source>
        <dbReference type="EMBL" id="RFC66262.1"/>
    </source>
</evidence>
<dbReference type="EMBL" id="QURL01000001">
    <property type="protein sequence ID" value="RFC66262.1"/>
    <property type="molecule type" value="Genomic_DNA"/>
</dbReference>
<dbReference type="AlphaFoldDB" id="A0A371XAP7"/>
<keyword evidence="2" id="KW-1185">Reference proteome</keyword>
<gene>
    <name evidence="1" type="ORF">DYI37_02090</name>
</gene>
<dbReference type="InterPro" id="IPR019621">
    <property type="entry name" value="DUF2491"/>
</dbReference>
<accession>A0A371XAP7</accession>
<dbReference type="Pfam" id="PF10679">
    <property type="entry name" value="DUF2491"/>
    <property type="match status" value="1"/>
</dbReference>
<evidence type="ECO:0000313" key="2">
    <source>
        <dbReference type="Proteomes" id="UP000264310"/>
    </source>
</evidence>
<reference evidence="1 2" key="1">
    <citation type="submission" date="2018-08" db="EMBL/GenBank/DDBJ databases">
        <title>Fulvimarina sp. 85, whole genome shotgun sequence.</title>
        <authorList>
            <person name="Tuo L."/>
        </authorList>
    </citation>
    <scope>NUCLEOTIDE SEQUENCE [LARGE SCALE GENOMIC DNA]</scope>
    <source>
        <strain evidence="1 2">85</strain>
    </source>
</reference>
<protein>
    <submittedName>
        <fullName evidence="1">DUF2491 family protein</fullName>
    </submittedName>
</protein>
<dbReference type="OrthoDB" id="7944775at2"/>
<name>A0A371XAP7_9HYPH</name>